<name>X0RVA8_9ZZZZ</name>
<evidence type="ECO:0000256" key="8">
    <source>
        <dbReference type="ARBA" id="ARBA00023157"/>
    </source>
</evidence>
<dbReference type="GO" id="GO:0046872">
    <property type="term" value="F:metal ion binding"/>
    <property type="evidence" value="ECO:0007669"/>
    <property type="project" value="UniProtKB-KW"/>
</dbReference>
<dbReference type="PANTHER" id="PTHR36701">
    <property type="entry name" value="EPOXYQUEUOSINE REDUCTASE QUEH"/>
    <property type="match status" value="1"/>
</dbReference>
<dbReference type="GO" id="GO:0016491">
    <property type="term" value="F:oxidoreductase activity"/>
    <property type="evidence" value="ECO:0007669"/>
    <property type="project" value="UniProtKB-KW"/>
</dbReference>
<comment type="caution">
    <text evidence="10">The sequence shown here is derived from an EMBL/GenBank/DDBJ whole genome shotgun (WGS) entry which is preliminary data.</text>
</comment>
<keyword evidence="8" id="KW-1015">Disulfide bond</keyword>
<keyword evidence="9" id="KW-0676">Redox-active center</keyword>
<proteinExistence type="predicted"/>
<keyword evidence="3" id="KW-0479">Metal-binding</keyword>
<dbReference type="AlphaFoldDB" id="X0RVA8"/>
<evidence type="ECO:0000256" key="9">
    <source>
        <dbReference type="ARBA" id="ARBA00023284"/>
    </source>
</evidence>
<dbReference type="GO" id="GO:0051539">
    <property type="term" value="F:4 iron, 4 sulfur cluster binding"/>
    <property type="evidence" value="ECO:0007669"/>
    <property type="project" value="UniProtKB-KW"/>
</dbReference>
<keyword evidence="1" id="KW-0004">4Fe-4S</keyword>
<sequence length="101" mass="12084">MNKPKMLLHLCCAPDALYVLGLLKENYEVSGYFYNPNIYPAEEYELRLKETRKIAQTLNIKLIEEVYENDRWFALTQKFKKEPEKGRRCDICYAMRLQRTA</sequence>
<gene>
    <name evidence="10" type="ORF">S01H1_02928</name>
</gene>
<evidence type="ECO:0000256" key="6">
    <source>
        <dbReference type="ARBA" id="ARBA00023004"/>
    </source>
</evidence>
<dbReference type="GO" id="GO:0008616">
    <property type="term" value="P:tRNA queuosine(34) biosynthetic process"/>
    <property type="evidence" value="ECO:0007669"/>
    <property type="project" value="UniProtKB-KW"/>
</dbReference>
<dbReference type="PANTHER" id="PTHR36701:SF1">
    <property type="entry name" value="EPOXYQUEUOSINE REDUCTASE QUEH"/>
    <property type="match status" value="1"/>
</dbReference>
<evidence type="ECO:0000256" key="5">
    <source>
        <dbReference type="ARBA" id="ARBA00023002"/>
    </source>
</evidence>
<keyword evidence="6" id="KW-0408">Iron</keyword>
<dbReference type="Pfam" id="PF02677">
    <property type="entry name" value="QueH"/>
    <property type="match status" value="1"/>
</dbReference>
<feature type="non-terminal residue" evidence="10">
    <location>
        <position position="101"/>
    </location>
</feature>
<evidence type="ECO:0000256" key="7">
    <source>
        <dbReference type="ARBA" id="ARBA00023014"/>
    </source>
</evidence>
<dbReference type="EMBL" id="BARS01001506">
    <property type="protein sequence ID" value="GAF72733.1"/>
    <property type="molecule type" value="Genomic_DNA"/>
</dbReference>
<organism evidence="10">
    <name type="scientific">marine sediment metagenome</name>
    <dbReference type="NCBI Taxonomy" id="412755"/>
    <lineage>
        <taxon>unclassified sequences</taxon>
        <taxon>metagenomes</taxon>
        <taxon>ecological metagenomes</taxon>
    </lineage>
</organism>
<reference evidence="10" key="1">
    <citation type="journal article" date="2014" name="Front. Microbiol.">
        <title>High frequency of phylogenetically diverse reductive dehalogenase-homologous genes in deep subseafloor sedimentary metagenomes.</title>
        <authorList>
            <person name="Kawai M."/>
            <person name="Futagami T."/>
            <person name="Toyoda A."/>
            <person name="Takaki Y."/>
            <person name="Nishi S."/>
            <person name="Hori S."/>
            <person name="Arai W."/>
            <person name="Tsubouchi T."/>
            <person name="Morono Y."/>
            <person name="Uchiyama I."/>
            <person name="Ito T."/>
            <person name="Fujiyama A."/>
            <person name="Inagaki F."/>
            <person name="Takami H."/>
        </authorList>
    </citation>
    <scope>NUCLEOTIDE SEQUENCE</scope>
    <source>
        <strain evidence="10">Expedition CK06-06</strain>
    </source>
</reference>
<protein>
    <recommendedName>
        <fullName evidence="11">4Fe4S-binding SPASM domain-containing protein</fullName>
    </recommendedName>
</protein>
<keyword evidence="7" id="KW-0411">Iron-sulfur</keyword>
<evidence type="ECO:0000256" key="3">
    <source>
        <dbReference type="ARBA" id="ARBA00022723"/>
    </source>
</evidence>
<accession>X0RVA8</accession>
<evidence type="ECO:0000313" key="10">
    <source>
        <dbReference type="EMBL" id="GAF72733.1"/>
    </source>
</evidence>
<keyword evidence="4" id="KW-0671">Queuosine biosynthesis</keyword>
<evidence type="ECO:0000256" key="2">
    <source>
        <dbReference type="ARBA" id="ARBA00022694"/>
    </source>
</evidence>
<dbReference type="InterPro" id="IPR003828">
    <property type="entry name" value="QueH"/>
</dbReference>
<evidence type="ECO:0008006" key="11">
    <source>
        <dbReference type="Google" id="ProtNLM"/>
    </source>
</evidence>
<keyword evidence="2" id="KW-0819">tRNA processing</keyword>
<evidence type="ECO:0000256" key="1">
    <source>
        <dbReference type="ARBA" id="ARBA00022485"/>
    </source>
</evidence>
<keyword evidence="5" id="KW-0560">Oxidoreductase</keyword>
<evidence type="ECO:0000256" key="4">
    <source>
        <dbReference type="ARBA" id="ARBA00022785"/>
    </source>
</evidence>